<proteinExistence type="predicted"/>
<reference evidence="2" key="1">
    <citation type="journal article" date="2015" name="Proc. Natl. Acad. Sci. U.S.A.">
        <title>Genome sequencing of adzuki bean (Vigna angularis) provides insight into high starch and low fat accumulation and domestication.</title>
        <authorList>
            <person name="Yang K."/>
            <person name="Tian Z."/>
            <person name="Chen C."/>
            <person name="Luo L."/>
            <person name="Zhao B."/>
            <person name="Wang Z."/>
            <person name="Yu L."/>
            <person name="Li Y."/>
            <person name="Sun Y."/>
            <person name="Li W."/>
            <person name="Chen Y."/>
            <person name="Li Y."/>
            <person name="Zhang Y."/>
            <person name="Ai D."/>
            <person name="Zhao J."/>
            <person name="Shang C."/>
            <person name="Ma Y."/>
            <person name="Wu B."/>
            <person name="Wang M."/>
            <person name="Gao L."/>
            <person name="Sun D."/>
            <person name="Zhang P."/>
            <person name="Guo F."/>
            <person name="Wang W."/>
            <person name="Li Y."/>
            <person name="Wang J."/>
            <person name="Varshney R.K."/>
            <person name="Wang J."/>
            <person name="Ling H.Q."/>
            <person name="Wan P."/>
        </authorList>
    </citation>
    <scope>NUCLEOTIDE SEQUENCE</scope>
    <source>
        <strain evidence="2">cv. Jingnong 6</strain>
    </source>
</reference>
<evidence type="ECO:0000313" key="1">
    <source>
        <dbReference type="EMBL" id="KOM44080.1"/>
    </source>
</evidence>
<gene>
    <name evidence="1" type="ORF">LR48_Vigan05g168500</name>
</gene>
<accession>A0A0L9UMG5</accession>
<dbReference type="Proteomes" id="UP000053144">
    <property type="component" value="Chromosome 5"/>
</dbReference>
<dbReference type="EMBL" id="CM003375">
    <property type="protein sequence ID" value="KOM44080.1"/>
    <property type="molecule type" value="Genomic_DNA"/>
</dbReference>
<sequence>MLKENLAPSLSLSPPFALALASLPSLSPPFALASSLSRWLALKTTAPKSPASASPLEGRATGGGASMVAAVLGGDERSVVMGLMTAEEEKRQRQQRLRWRRRKRTATLRLCKGDERCGDGDGSGSVRWCLCGGECLGLRRKSTFEVASSQTTNRFKLDDSRLLGWGQIELSWNIFWKIENHYTASVQVPSEAVESEILTRFSRNRGKILSFFDSAPNRGKKR</sequence>
<name>A0A0L9UMG5_PHAAN</name>
<organism evidence="1 2">
    <name type="scientific">Phaseolus angularis</name>
    <name type="common">Azuki bean</name>
    <name type="synonym">Vigna angularis</name>
    <dbReference type="NCBI Taxonomy" id="3914"/>
    <lineage>
        <taxon>Eukaryota</taxon>
        <taxon>Viridiplantae</taxon>
        <taxon>Streptophyta</taxon>
        <taxon>Embryophyta</taxon>
        <taxon>Tracheophyta</taxon>
        <taxon>Spermatophyta</taxon>
        <taxon>Magnoliopsida</taxon>
        <taxon>eudicotyledons</taxon>
        <taxon>Gunneridae</taxon>
        <taxon>Pentapetalae</taxon>
        <taxon>rosids</taxon>
        <taxon>fabids</taxon>
        <taxon>Fabales</taxon>
        <taxon>Fabaceae</taxon>
        <taxon>Papilionoideae</taxon>
        <taxon>50 kb inversion clade</taxon>
        <taxon>NPAAA clade</taxon>
        <taxon>indigoferoid/millettioid clade</taxon>
        <taxon>Phaseoleae</taxon>
        <taxon>Vigna</taxon>
    </lineage>
</organism>
<dbReference type="Gramene" id="KOM44080">
    <property type="protein sequence ID" value="KOM44080"/>
    <property type="gene ID" value="LR48_Vigan05g168500"/>
</dbReference>
<dbReference type="AlphaFoldDB" id="A0A0L9UMG5"/>
<evidence type="ECO:0000313" key="2">
    <source>
        <dbReference type="Proteomes" id="UP000053144"/>
    </source>
</evidence>
<protein>
    <submittedName>
        <fullName evidence="1">Uncharacterized protein</fullName>
    </submittedName>
</protein>